<comment type="caution">
    <text evidence="1">The sequence shown here is derived from an EMBL/GenBank/DDBJ whole genome shotgun (WGS) entry which is preliminary data.</text>
</comment>
<name>A0A5N6L0P6_9ROSI</name>
<keyword evidence="2" id="KW-1185">Reference proteome</keyword>
<accession>A0A5N6L0P6</accession>
<proteinExistence type="predicted"/>
<evidence type="ECO:0000313" key="1">
    <source>
        <dbReference type="EMBL" id="KAB8360754.1"/>
    </source>
</evidence>
<dbReference type="AlphaFoldDB" id="A0A5N6L0P6"/>
<evidence type="ECO:0000313" key="2">
    <source>
        <dbReference type="Proteomes" id="UP000327013"/>
    </source>
</evidence>
<reference evidence="1 2" key="1">
    <citation type="submission" date="2019-06" db="EMBL/GenBank/DDBJ databases">
        <title>A chromosomal-level reference genome of Carpinus fangiana (Coryloideae, Betulaceae).</title>
        <authorList>
            <person name="Yang X."/>
            <person name="Wang Z."/>
            <person name="Zhang L."/>
            <person name="Hao G."/>
            <person name="Liu J."/>
            <person name="Yang Y."/>
        </authorList>
    </citation>
    <scope>NUCLEOTIDE SEQUENCE [LARGE SCALE GENOMIC DNA]</scope>
    <source>
        <strain evidence="1">Cfa_2016G</strain>
        <tissue evidence="1">Leaf</tissue>
    </source>
</reference>
<organism evidence="1 2">
    <name type="scientific">Carpinus fangiana</name>
    <dbReference type="NCBI Taxonomy" id="176857"/>
    <lineage>
        <taxon>Eukaryota</taxon>
        <taxon>Viridiplantae</taxon>
        <taxon>Streptophyta</taxon>
        <taxon>Embryophyta</taxon>
        <taxon>Tracheophyta</taxon>
        <taxon>Spermatophyta</taxon>
        <taxon>Magnoliopsida</taxon>
        <taxon>eudicotyledons</taxon>
        <taxon>Gunneridae</taxon>
        <taxon>Pentapetalae</taxon>
        <taxon>rosids</taxon>
        <taxon>fabids</taxon>
        <taxon>Fagales</taxon>
        <taxon>Betulaceae</taxon>
        <taxon>Carpinus</taxon>
    </lineage>
</organism>
<protein>
    <submittedName>
        <fullName evidence="1">Uncharacterized protein</fullName>
    </submittedName>
</protein>
<dbReference type="Proteomes" id="UP000327013">
    <property type="component" value="Unassembled WGS sequence"/>
</dbReference>
<dbReference type="EMBL" id="VIBQ01000017">
    <property type="protein sequence ID" value="KAB8360754.1"/>
    <property type="molecule type" value="Genomic_DNA"/>
</dbReference>
<gene>
    <name evidence="1" type="ORF">FH972_024488</name>
</gene>
<sequence length="60" mass="6731">MPEALPQSHQTSGAKSPTIPSCCEELVRSCDYANITDQALTVRISRARSQDTRRLRYALH</sequence>